<proteinExistence type="predicted"/>
<dbReference type="InterPro" id="IPR035994">
    <property type="entry name" value="Nucleoside_phosphorylase_sf"/>
</dbReference>
<dbReference type="GO" id="GO:0004850">
    <property type="term" value="F:uridine phosphorylase activity"/>
    <property type="evidence" value="ECO:0007669"/>
    <property type="project" value="TreeGrafter"/>
</dbReference>
<comment type="caution">
    <text evidence="1">The sequence shown here is derived from an EMBL/GenBank/DDBJ whole genome shotgun (WGS) entry which is preliminary data.</text>
</comment>
<name>A0A1Y3B3P0_EURMA</name>
<dbReference type="Gene3D" id="3.40.50.1580">
    <property type="entry name" value="Nucleoside phosphorylase domain"/>
    <property type="match status" value="1"/>
</dbReference>
<sequence>MGISSLSILMHEILKLLHYAKCTNVTLFRIGTSGGIGVSPGTVVITGKAVDELLRPFYEQAK</sequence>
<reference evidence="1 2" key="1">
    <citation type="submission" date="2017-03" db="EMBL/GenBank/DDBJ databases">
        <title>Genome Survey of Euroglyphus maynei.</title>
        <authorList>
            <person name="Arlian L.G."/>
            <person name="Morgan M.S."/>
            <person name="Rider S.D."/>
        </authorList>
    </citation>
    <scope>NUCLEOTIDE SEQUENCE [LARGE SCALE GENOMIC DNA]</scope>
    <source>
        <strain evidence="1">Arlian Lab</strain>
        <tissue evidence="1">Whole body</tissue>
    </source>
</reference>
<dbReference type="Proteomes" id="UP000194236">
    <property type="component" value="Unassembled WGS sequence"/>
</dbReference>
<accession>A0A1Y3B3P0</accession>
<dbReference type="AlphaFoldDB" id="A0A1Y3B3P0"/>
<dbReference type="PANTHER" id="PTHR43691">
    <property type="entry name" value="URIDINE PHOSPHORYLASE"/>
    <property type="match status" value="1"/>
</dbReference>
<dbReference type="GO" id="GO:0006218">
    <property type="term" value="P:uridine catabolic process"/>
    <property type="evidence" value="ECO:0007669"/>
    <property type="project" value="TreeGrafter"/>
</dbReference>
<organism evidence="1 2">
    <name type="scientific">Euroglyphus maynei</name>
    <name type="common">Mayne's house dust mite</name>
    <dbReference type="NCBI Taxonomy" id="6958"/>
    <lineage>
        <taxon>Eukaryota</taxon>
        <taxon>Metazoa</taxon>
        <taxon>Ecdysozoa</taxon>
        <taxon>Arthropoda</taxon>
        <taxon>Chelicerata</taxon>
        <taxon>Arachnida</taxon>
        <taxon>Acari</taxon>
        <taxon>Acariformes</taxon>
        <taxon>Sarcoptiformes</taxon>
        <taxon>Astigmata</taxon>
        <taxon>Psoroptidia</taxon>
        <taxon>Analgoidea</taxon>
        <taxon>Pyroglyphidae</taxon>
        <taxon>Pyroglyphinae</taxon>
        <taxon>Euroglyphus</taxon>
    </lineage>
</organism>
<dbReference type="GO" id="GO:0005829">
    <property type="term" value="C:cytosol"/>
    <property type="evidence" value="ECO:0007669"/>
    <property type="project" value="TreeGrafter"/>
</dbReference>
<gene>
    <name evidence="1" type="ORF">BLA29_012787</name>
</gene>
<evidence type="ECO:0000313" key="2">
    <source>
        <dbReference type="Proteomes" id="UP000194236"/>
    </source>
</evidence>
<keyword evidence="2" id="KW-1185">Reference proteome</keyword>
<dbReference type="OrthoDB" id="204058at2759"/>
<dbReference type="EMBL" id="MUJZ01048081">
    <property type="protein sequence ID" value="OTF74226.1"/>
    <property type="molecule type" value="Genomic_DNA"/>
</dbReference>
<dbReference type="SUPFAM" id="SSF53167">
    <property type="entry name" value="Purine and uridine phosphorylases"/>
    <property type="match status" value="1"/>
</dbReference>
<evidence type="ECO:0008006" key="3">
    <source>
        <dbReference type="Google" id="ProtNLM"/>
    </source>
</evidence>
<evidence type="ECO:0000313" key="1">
    <source>
        <dbReference type="EMBL" id="OTF74226.1"/>
    </source>
</evidence>
<protein>
    <recommendedName>
        <fullName evidence="3">Nucleoside phosphorylase domain-containing protein</fullName>
    </recommendedName>
</protein>
<dbReference type="PANTHER" id="PTHR43691:SF11">
    <property type="entry name" value="FI09636P-RELATED"/>
    <property type="match status" value="1"/>
</dbReference>